<dbReference type="InterPro" id="IPR020843">
    <property type="entry name" value="ER"/>
</dbReference>
<protein>
    <recommendedName>
        <fullName evidence="2">Enoyl reductase (ER) domain-containing protein</fullName>
    </recommendedName>
</protein>
<dbReference type="Pfam" id="PF08240">
    <property type="entry name" value="ADH_N"/>
    <property type="match status" value="1"/>
</dbReference>
<feature type="region of interest" description="Disordered" evidence="1">
    <location>
        <begin position="1"/>
        <end position="23"/>
    </location>
</feature>
<evidence type="ECO:0000259" key="2">
    <source>
        <dbReference type="SMART" id="SM00829"/>
    </source>
</evidence>
<dbReference type="Pfam" id="PF00107">
    <property type="entry name" value="ADH_zinc_N"/>
    <property type="match status" value="1"/>
</dbReference>
<dbReference type="PANTHER" id="PTHR45033:SF2">
    <property type="entry name" value="ZINC-TYPE ALCOHOL DEHYDROGENASE-LIKE PROTEIN C1773.06C"/>
    <property type="match status" value="1"/>
</dbReference>
<dbReference type="OrthoDB" id="3509362at2759"/>
<dbReference type="Proteomes" id="UP000256690">
    <property type="component" value="Unassembled WGS sequence"/>
</dbReference>
<name>A0A3D8T2D6_9EURO</name>
<gene>
    <name evidence="3" type="ORF">DSM5745_00048</name>
</gene>
<dbReference type="InterPro" id="IPR013149">
    <property type="entry name" value="ADH-like_C"/>
</dbReference>
<dbReference type="SUPFAM" id="SSF50129">
    <property type="entry name" value="GroES-like"/>
    <property type="match status" value="1"/>
</dbReference>
<proteinExistence type="predicted"/>
<dbReference type="EMBL" id="PVWQ01000001">
    <property type="protein sequence ID" value="RDW92726.1"/>
    <property type="molecule type" value="Genomic_DNA"/>
</dbReference>
<dbReference type="GO" id="GO:0016491">
    <property type="term" value="F:oxidoreductase activity"/>
    <property type="evidence" value="ECO:0007669"/>
    <property type="project" value="InterPro"/>
</dbReference>
<dbReference type="SMART" id="SM00829">
    <property type="entry name" value="PKS_ER"/>
    <property type="match status" value="1"/>
</dbReference>
<accession>A0A3D8T2D6</accession>
<sequence>MPQQTVFRLPKRTSPSDLKQCSEEIPTPSKHEVLIKIRSVSLNARDLQITKDTYPMPVSDNVIPCSDGAGDIVDVGEGVTEFKKGDRVVINFNIKHLYGTARGFEGQQGGFTDGVLAQYVVRPADCVVRVPETARQSYAELASLVCTGVTAWNGLFGNVALKPGQTVLVQGTGGVSLTALVLAKAAGATTILTSSSNDKLQAVQDKFGPDYTINYKEYPEWGSRALELIGDQGVDHILEIGGVGTIEQSIKALAYGGHISVIGYLADVDPAKMPNVLQLTLTKAAVVRGILIGPKCMLEDLVTFADRAKLKLPVEQEFGFSRDEVLNAYKELEKGALGKVCIRVD</sequence>
<dbReference type="InterPro" id="IPR036291">
    <property type="entry name" value="NAD(P)-bd_dom_sf"/>
</dbReference>
<feature type="domain" description="Enoyl reductase (ER)" evidence="2">
    <location>
        <begin position="13"/>
        <end position="342"/>
    </location>
</feature>
<dbReference type="CDD" id="cd08276">
    <property type="entry name" value="MDR7"/>
    <property type="match status" value="1"/>
</dbReference>
<dbReference type="SUPFAM" id="SSF51735">
    <property type="entry name" value="NAD(P)-binding Rossmann-fold domains"/>
    <property type="match status" value="1"/>
</dbReference>
<dbReference type="Gene3D" id="3.40.50.720">
    <property type="entry name" value="NAD(P)-binding Rossmann-like Domain"/>
    <property type="match status" value="1"/>
</dbReference>
<dbReference type="InterPro" id="IPR011032">
    <property type="entry name" value="GroES-like_sf"/>
</dbReference>
<dbReference type="RefSeq" id="XP_026607909.1">
    <property type="nucleotide sequence ID" value="XM_026742064.1"/>
</dbReference>
<dbReference type="AlphaFoldDB" id="A0A3D8T2D6"/>
<evidence type="ECO:0000313" key="3">
    <source>
        <dbReference type="EMBL" id="RDW92726.1"/>
    </source>
</evidence>
<dbReference type="InterPro" id="IPR052711">
    <property type="entry name" value="Zinc_ADH-like"/>
</dbReference>
<dbReference type="Gene3D" id="3.90.180.10">
    <property type="entry name" value="Medium-chain alcohol dehydrogenases, catalytic domain"/>
    <property type="match status" value="1"/>
</dbReference>
<comment type="caution">
    <text evidence="3">The sequence shown here is derived from an EMBL/GenBank/DDBJ whole genome shotgun (WGS) entry which is preliminary data.</text>
</comment>
<keyword evidence="4" id="KW-1185">Reference proteome</keyword>
<evidence type="ECO:0000313" key="4">
    <source>
        <dbReference type="Proteomes" id="UP000256690"/>
    </source>
</evidence>
<dbReference type="GeneID" id="38110418"/>
<reference evidence="3 4" key="1">
    <citation type="journal article" date="2018" name="IMA Fungus">
        <title>IMA Genome-F 9: Draft genome sequence of Annulohypoxylon stygium, Aspergillus mulundensis, Berkeleyomyces basicola (syn. Thielaviopsis basicola), Ceratocystis smalleyi, two Cercospora beticola strains, Coleophoma cylindrospora, Fusarium fracticaudum, Phialophora cf. hyalina, and Morchella septimelata.</title>
        <authorList>
            <person name="Wingfield B.D."/>
            <person name="Bills G.F."/>
            <person name="Dong Y."/>
            <person name="Huang W."/>
            <person name="Nel W.J."/>
            <person name="Swalarsk-Parry B.S."/>
            <person name="Vaghefi N."/>
            <person name="Wilken P.M."/>
            <person name="An Z."/>
            <person name="de Beer Z.W."/>
            <person name="De Vos L."/>
            <person name="Chen L."/>
            <person name="Duong T.A."/>
            <person name="Gao Y."/>
            <person name="Hammerbacher A."/>
            <person name="Kikkert J.R."/>
            <person name="Li Y."/>
            <person name="Li H."/>
            <person name="Li K."/>
            <person name="Li Q."/>
            <person name="Liu X."/>
            <person name="Ma X."/>
            <person name="Naidoo K."/>
            <person name="Pethybridge S.J."/>
            <person name="Sun J."/>
            <person name="Steenkamp E.T."/>
            <person name="van der Nest M.A."/>
            <person name="van Wyk S."/>
            <person name="Wingfield M.J."/>
            <person name="Xiong C."/>
            <person name="Yue Q."/>
            <person name="Zhang X."/>
        </authorList>
    </citation>
    <scope>NUCLEOTIDE SEQUENCE [LARGE SCALE GENOMIC DNA]</scope>
    <source>
        <strain evidence="3 4">DSM 5745</strain>
    </source>
</reference>
<organism evidence="3 4">
    <name type="scientific">Aspergillus mulundensis</name>
    <dbReference type="NCBI Taxonomy" id="1810919"/>
    <lineage>
        <taxon>Eukaryota</taxon>
        <taxon>Fungi</taxon>
        <taxon>Dikarya</taxon>
        <taxon>Ascomycota</taxon>
        <taxon>Pezizomycotina</taxon>
        <taxon>Eurotiomycetes</taxon>
        <taxon>Eurotiomycetidae</taxon>
        <taxon>Eurotiales</taxon>
        <taxon>Aspergillaceae</taxon>
        <taxon>Aspergillus</taxon>
        <taxon>Aspergillus subgen. Nidulantes</taxon>
    </lineage>
</organism>
<dbReference type="PANTHER" id="PTHR45033">
    <property type="match status" value="1"/>
</dbReference>
<dbReference type="InterPro" id="IPR013154">
    <property type="entry name" value="ADH-like_N"/>
</dbReference>
<dbReference type="STRING" id="1810919.A0A3D8T2D6"/>
<evidence type="ECO:0000256" key="1">
    <source>
        <dbReference type="SAM" id="MobiDB-lite"/>
    </source>
</evidence>